<evidence type="ECO:0000256" key="2">
    <source>
        <dbReference type="ARBA" id="ARBA00022723"/>
    </source>
</evidence>
<dbReference type="AlphaFoldDB" id="A0A369MFX6"/>
<proteinExistence type="inferred from homology"/>
<dbReference type="Gene3D" id="2.20.25.90">
    <property type="entry name" value="ADC-like domains"/>
    <property type="match status" value="1"/>
</dbReference>
<keyword evidence="2" id="KW-0479">Metal-binding</keyword>
<dbReference type="InterPro" id="IPR006657">
    <property type="entry name" value="MoPterin_dinucl-bd_dom"/>
</dbReference>
<evidence type="ECO:0000313" key="10">
    <source>
        <dbReference type="Proteomes" id="UP000253970"/>
    </source>
</evidence>
<dbReference type="GO" id="GO:0016491">
    <property type="term" value="F:oxidoreductase activity"/>
    <property type="evidence" value="ECO:0007669"/>
    <property type="project" value="UniProtKB-KW"/>
</dbReference>
<dbReference type="InterPro" id="IPR050612">
    <property type="entry name" value="Prok_Mopterin_Oxidored"/>
</dbReference>
<comment type="similarity">
    <text evidence="1">Belongs to the prokaryotic molybdopterin-containing oxidoreductase family.</text>
</comment>
<dbReference type="SUPFAM" id="SSF53706">
    <property type="entry name" value="Formate dehydrogenase/DMSO reductase, domains 1-3"/>
    <property type="match status" value="1"/>
</dbReference>
<dbReference type="GO" id="GO:0046872">
    <property type="term" value="F:metal ion binding"/>
    <property type="evidence" value="ECO:0007669"/>
    <property type="project" value="UniProtKB-KW"/>
</dbReference>
<gene>
    <name evidence="9" type="ORF">C1875_09810</name>
</gene>
<feature type="domain" description="Molybdopterin oxidoreductase" evidence="7">
    <location>
        <begin position="108"/>
        <end position="579"/>
    </location>
</feature>
<dbReference type="Proteomes" id="UP000253970">
    <property type="component" value="Unassembled WGS sequence"/>
</dbReference>
<keyword evidence="6" id="KW-0411">Iron-sulfur</keyword>
<dbReference type="InterPro" id="IPR006311">
    <property type="entry name" value="TAT_signal"/>
</dbReference>
<dbReference type="EMBL" id="PPTU01000014">
    <property type="protein sequence ID" value="RDB69375.1"/>
    <property type="molecule type" value="Genomic_DNA"/>
</dbReference>
<dbReference type="PROSITE" id="PS51318">
    <property type="entry name" value="TAT"/>
    <property type="match status" value="1"/>
</dbReference>
<dbReference type="PANTHER" id="PTHR43742:SF6">
    <property type="entry name" value="OXIDOREDUCTASE YYAE-RELATED"/>
    <property type="match status" value="1"/>
</dbReference>
<feature type="domain" description="Molybdopterin dinucleotide-binding" evidence="8">
    <location>
        <begin position="680"/>
        <end position="774"/>
    </location>
</feature>
<dbReference type="RefSeq" id="WP_114534182.1">
    <property type="nucleotide sequence ID" value="NZ_JAQDVM010000013.1"/>
</dbReference>
<dbReference type="Pfam" id="PF01568">
    <property type="entry name" value="Molydop_binding"/>
    <property type="match status" value="1"/>
</dbReference>
<dbReference type="Gene3D" id="2.40.40.20">
    <property type="match status" value="1"/>
</dbReference>
<protein>
    <submittedName>
        <fullName evidence="9">Molybdopterin oxidoreductase</fullName>
    </submittedName>
</protein>
<name>A0A369MFX6_EGGLN</name>
<reference evidence="9 10" key="1">
    <citation type="journal article" date="2018" name="Elife">
        <title>Discovery and characterization of a prevalent human gut bacterial enzyme sufficient for the inactivation of a family of plant toxins.</title>
        <authorList>
            <person name="Koppel N."/>
            <person name="Bisanz J.E."/>
            <person name="Pandelia M.E."/>
            <person name="Turnbaugh P.J."/>
            <person name="Balskus E.P."/>
        </authorList>
    </citation>
    <scope>NUCLEOTIDE SEQUENCE [LARGE SCALE GENOMIC DNA]</scope>
    <source>
        <strain evidence="9 10">W1 BHI 6</strain>
    </source>
</reference>
<keyword evidence="4" id="KW-0560">Oxidoreductase</keyword>
<sequence>MTTDEMSVTRRGFVKGTAVAGAGLAMLGAAGAMTSADGWLVPAHAETAEEYTAFTYHQSHCGGMCPLACTVRDGRMVSVQPNHCCDDRYETICVKGISEVQHIYGDHRVQTPLRRTGERGAGEFEPISWDEALDEVCDKLKELQGKYGNDCVVISTGAEANFPWLAAVLGAQVDASSGIDVGIGNGLDPAIGFGGGYAMATCEARDWVNSKLVLNVGSNFLESSLPNVRLFFEAKEAGTRMVTVDPHFSTTAGKSDQWVPITPGTDAAFFLGMASVILDEQLYDEDFVLNHTSLPFLVDVATGKLVRDHAEDPDAEEPETGEQNPFFVWDTATNAKAAYDVAAVKPALEGTFDVDGASCTTVFSLLKQKQVEYTPEWAESVSGVPAATIRQLAREYAEGPACLALGWGGNDKMGNADIAGHAAATLVALTGNVGKVGAGVGVFVGGSYNGHAGTLGAWELPEDMTAGTLEMPLYDAREGNAKVRACIFCGDVLQQHIGNMNKTAEFARGLDFIVTIDPYFTEGAKWADVILPATTRFENDAEVGSVKIGYSNIVLQNKIIEPLFEARTDFWIGKEIAKRFGKDQYLPATSEEWVAKVLSSSEDPYVSALTIDKINAANGVYPLEGIEEPRREFMDRVFATPSTRMDVYYDALVEYGQALPAYEPPLEAHAGNKLAETYPLQLANVRTRYRIHNQFNDAKWIQQFAEPRIELNPSEMEKRGLATGDAVEVFNDRGSFKCRVKANESIRPGSARMFEGQTADFLIEGNVQNVTNDGYVERGAELMCGPVIPFSDTLVEIKKA</sequence>
<comment type="caution">
    <text evidence="9">The sequence shown here is derived from an EMBL/GenBank/DDBJ whole genome shotgun (WGS) entry which is preliminary data.</text>
</comment>
<keyword evidence="5" id="KW-0408">Iron</keyword>
<dbReference type="SUPFAM" id="SSF50692">
    <property type="entry name" value="ADC-like"/>
    <property type="match status" value="1"/>
</dbReference>
<keyword evidence="3" id="KW-0732">Signal</keyword>
<dbReference type="Pfam" id="PF00384">
    <property type="entry name" value="Molybdopterin"/>
    <property type="match status" value="1"/>
</dbReference>
<dbReference type="Gene3D" id="3.40.228.10">
    <property type="entry name" value="Dimethylsulfoxide Reductase, domain 2"/>
    <property type="match status" value="1"/>
</dbReference>
<evidence type="ECO:0000313" key="9">
    <source>
        <dbReference type="EMBL" id="RDB69375.1"/>
    </source>
</evidence>
<evidence type="ECO:0000259" key="7">
    <source>
        <dbReference type="Pfam" id="PF00384"/>
    </source>
</evidence>
<dbReference type="InterPro" id="IPR006656">
    <property type="entry name" value="Mopterin_OxRdtase"/>
</dbReference>
<evidence type="ECO:0000256" key="5">
    <source>
        <dbReference type="ARBA" id="ARBA00023004"/>
    </source>
</evidence>
<dbReference type="PANTHER" id="PTHR43742">
    <property type="entry name" value="TRIMETHYLAMINE-N-OXIDE REDUCTASE"/>
    <property type="match status" value="1"/>
</dbReference>
<dbReference type="InterPro" id="IPR009010">
    <property type="entry name" value="Asp_de-COase-like_dom_sf"/>
</dbReference>
<evidence type="ECO:0000259" key="8">
    <source>
        <dbReference type="Pfam" id="PF01568"/>
    </source>
</evidence>
<dbReference type="GO" id="GO:0043546">
    <property type="term" value="F:molybdopterin cofactor binding"/>
    <property type="evidence" value="ECO:0007669"/>
    <property type="project" value="InterPro"/>
</dbReference>
<accession>A0A369MFX6</accession>
<evidence type="ECO:0000256" key="1">
    <source>
        <dbReference type="ARBA" id="ARBA00010312"/>
    </source>
</evidence>
<dbReference type="Gene3D" id="3.40.50.740">
    <property type="match status" value="2"/>
</dbReference>
<organism evidence="9 10">
    <name type="scientific">Eggerthella lenta</name>
    <name type="common">Eubacterium lentum</name>
    <dbReference type="NCBI Taxonomy" id="84112"/>
    <lineage>
        <taxon>Bacteria</taxon>
        <taxon>Bacillati</taxon>
        <taxon>Actinomycetota</taxon>
        <taxon>Coriobacteriia</taxon>
        <taxon>Eggerthellales</taxon>
        <taxon>Eggerthellaceae</taxon>
        <taxon>Eggerthella</taxon>
    </lineage>
</organism>
<evidence type="ECO:0000256" key="4">
    <source>
        <dbReference type="ARBA" id="ARBA00023002"/>
    </source>
</evidence>
<evidence type="ECO:0000256" key="3">
    <source>
        <dbReference type="ARBA" id="ARBA00022729"/>
    </source>
</evidence>
<evidence type="ECO:0000256" key="6">
    <source>
        <dbReference type="ARBA" id="ARBA00023014"/>
    </source>
</evidence>
<dbReference type="GO" id="GO:0051536">
    <property type="term" value="F:iron-sulfur cluster binding"/>
    <property type="evidence" value="ECO:0007669"/>
    <property type="project" value="UniProtKB-KW"/>
</dbReference>